<reference evidence="2" key="1">
    <citation type="submission" date="2022-11" db="UniProtKB">
        <authorList>
            <consortium name="WormBaseParasite"/>
        </authorList>
    </citation>
    <scope>IDENTIFICATION</scope>
</reference>
<evidence type="ECO:0000313" key="2">
    <source>
        <dbReference type="WBParaSite" id="ES5_v2.g8476.t1"/>
    </source>
</evidence>
<dbReference type="WBParaSite" id="ES5_v2.g8476.t1">
    <property type="protein sequence ID" value="ES5_v2.g8476.t1"/>
    <property type="gene ID" value="ES5_v2.g8476"/>
</dbReference>
<sequence>MDASRPTTTTITFSSHYDRAQEKLIRHKLFLLSCEKLAELRSSNAGNALKRNLAILSVCKKARSSDL</sequence>
<accession>A0AC34GUJ7</accession>
<dbReference type="Proteomes" id="UP000887579">
    <property type="component" value="Unplaced"/>
</dbReference>
<proteinExistence type="predicted"/>
<organism evidence="1 2">
    <name type="scientific">Panagrolaimus sp. ES5</name>
    <dbReference type="NCBI Taxonomy" id="591445"/>
    <lineage>
        <taxon>Eukaryota</taxon>
        <taxon>Metazoa</taxon>
        <taxon>Ecdysozoa</taxon>
        <taxon>Nematoda</taxon>
        <taxon>Chromadorea</taxon>
        <taxon>Rhabditida</taxon>
        <taxon>Tylenchina</taxon>
        <taxon>Panagrolaimomorpha</taxon>
        <taxon>Panagrolaimoidea</taxon>
        <taxon>Panagrolaimidae</taxon>
        <taxon>Panagrolaimus</taxon>
    </lineage>
</organism>
<protein>
    <submittedName>
        <fullName evidence="2">Uncharacterized protein</fullName>
    </submittedName>
</protein>
<name>A0AC34GUJ7_9BILA</name>
<evidence type="ECO:0000313" key="1">
    <source>
        <dbReference type="Proteomes" id="UP000887579"/>
    </source>
</evidence>